<feature type="coiled-coil region" evidence="1">
    <location>
        <begin position="17"/>
        <end position="44"/>
    </location>
</feature>
<dbReference type="SUPFAM" id="SSF52540">
    <property type="entry name" value="P-loop containing nucleoside triphosphate hydrolases"/>
    <property type="match status" value="1"/>
</dbReference>
<dbReference type="Gene3D" id="3.40.50.300">
    <property type="entry name" value="P-loop containing nucleotide triphosphate hydrolases"/>
    <property type="match status" value="1"/>
</dbReference>
<evidence type="ECO:0008006" key="4">
    <source>
        <dbReference type="Google" id="ProtNLM"/>
    </source>
</evidence>
<name>A0ABM7QN69_9GAMM</name>
<keyword evidence="1" id="KW-0175">Coiled coil</keyword>
<evidence type="ECO:0000256" key="1">
    <source>
        <dbReference type="SAM" id="Coils"/>
    </source>
</evidence>
<gene>
    <name evidence="2" type="ORF">Atep_19530</name>
</gene>
<keyword evidence="3" id="KW-1185">Reference proteome</keyword>
<protein>
    <recommendedName>
        <fullName evidence="4">DNA sulfur modification protein DndD</fullName>
    </recommendedName>
</protein>
<dbReference type="Proteomes" id="UP000680679">
    <property type="component" value="Chromosome"/>
</dbReference>
<dbReference type="EMBL" id="AP024563">
    <property type="protein sequence ID" value="BCU07276.1"/>
    <property type="molecule type" value="Genomic_DNA"/>
</dbReference>
<accession>A0ABM7QN69</accession>
<reference evidence="2 3" key="1">
    <citation type="submission" date="2021-04" db="EMBL/GenBank/DDBJ databases">
        <title>Complete genome sequencing of Allochromatium tepidum strain NZ.</title>
        <authorList>
            <person name="Tsukatani Y."/>
            <person name="Mori H."/>
        </authorList>
    </citation>
    <scope>NUCLEOTIDE SEQUENCE [LARGE SCALE GENOMIC DNA]</scope>
    <source>
        <strain evidence="2 3">NZ</strain>
    </source>
</reference>
<evidence type="ECO:0000313" key="3">
    <source>
        <dbReference type="Proteomes" id="UP000680679"/>
    </source>
</evidence>
<organism evidence="2 3">
    <name type="scientific">Allochromatium tepidum</name>
    <dbReference type="NCBI Taxonomy" id="553982"/>
    <lineage>
        <taxon>Bacteria</taxon>
        <taxon>Pseudomonadati</taxon>
        <taxon>Pseudomonadota</taxon>
        <taxon>Gammaproteobacteria</taxon>
        <taxon>Chromatiales</taxon>
        <taxon>Chromatiaceae</taxon>
        <taxon>Allochromatium</taxon>
    </lineage>
</organism>
<dbReference type="InterPro" id="IPR027417">
    <property type="entry name" value="P-loop_NTPase"/>
</dbReference>
<proteinExistence type="predicted"/>
<sequence>MNRTMALGGGSGDIANVKEIMEEKGILKQEREKYETNLAQMLADKLPFHLMRQDLRDDLIAQWMSELELGRWEARRTSMEPNRQRFLETFFDLAEPPIDPTLNKAQEDAIRQRMELAWQGLFFPVPAGCAETVIHTWIHDEKRSEALTLFNKIRIGGQTILKTLDRILSLREREHELDQRLTRVEGIDRDGTLAKIKGALGEVNQEIEKAEHELGGIERQLIALEATIAQDRATYEREHEKLIQTSPALSSIAKAERVRLLIGELIPSLYALKTKRLSESMTRVFGNLAHTPWFDRIVVDEMGRSTLFSVDGNEVSFDRSAGENQLFVTALLAGLAEVSGIQAPLVVDTPLGRLDVTHRENILDFWLSDRTRQVILLSQDAEIGPDLMKRLQPAIAKTWLLHHEVIGQGVGKTIAYEDHYFQFEEMPA</sequence>
<evidence type="ECO:0000313" key="2">
    <source>
        <dbReference type="EMBL" id="BCU07276.1"/>
    </source>
</evidence>
<feature type="coiled-coil region" evidence="1">
    <location>
        <begin position="193"/>
        <end position="227"/>
    </location>
</feature>